<protein>
    <submittedName>
        <fullName evidence="1">Uncharacterized protein</fullName>
    </submittedName>
</protein>
<accession>A0ACC3ZH03</accession>
<dbReference type="EMBL" id="VUJX02000001">
    <property type="protein sequence ID" value="KAL0943433.1"/>
    <property type="molecule type" value="Genomic_DNA"/>
</dbReference>
<reference evidence="1 2" key="1">
    <citation type="journal article" date="2020" name="Phytopathology">
        <title>Genome Sequence Resources of Colletotrichum truncatum, C. plurivorum, C. musicola, and C. sojae: Four Species Pathogenic to Soybean (Glycine max).</title>
        <authorList>
            <person name="Rogerio F."/>
            <person name="Boufleur T.R."/>
            <person name="Ciampi-Guillardi M."/>
            <person name="Sukno S.A."/>
            <person name="Thon M.R."/>
            <person name="Massola Junior N.S."/>
            <person name="Baroncelli R."/>
        </authorList>
    </citation>
    <scope>NUCLEOTIDE SEQUENCE [LARGE SCALE GENOMIC DNA]</scope>
    <source>
        <strain evidence="1 2">CMES1059</strain>
    </source>
</reference>
<organism evidence="1 2">
    <name type="scientific">Colletotrichum truncatum</name>
    <name type="common">Anthracnose fungus</name>
    <name type="synonym">Colletotrichum capsici</name>
    <dbReference type="NCBI Taxonomy" id="5467"/>
    <lineage>
        <taxon>Eukaryota</taxon>
        <taxon>Fungi</taxon>
        <taxon>Dikarya</taxon>
        <taxon>Ascomycota</taxon>
        <taxon>Pezizomycotina</taxon>
        <taxon>Sordariomycetes</taxon>
        <taxon>Hypocreomycetidae</taxon>
        <taxon>Glomerellales</taxon>
        <taxon>Glomerellaceae</taxon>
        <taxon>Colletotrichum</taxon>
        <taxon>Colletotrichum truncatum species complex</taxon>
    </lineage>
</organism>
<gene>
    <name evidence="1" type="ORF">CTRU02_201320</name>
</gene>
<sequence length="73" mass="7620">MQLASIVCAFILMTQGINAACGPTITYCQGACICKPAGIQASLDDQCKQQGKKSNGPHEAKSGDNTICTHQCC</sequence>
<comment type="caution">
    <text evidence="1">The sequence shown here is derived from an EMBL/GenBank/DDBJ whole genome shotgun (WGS) entry which is preliminary data.</text>
</comment>
<dbReference type="Proteomes" id="UP000805649">
    <property type="component" value="Unassembled WGS sequence"/>
</dbReference>
<evidence type="ECO:0000313" key="2">
    <source>
        <dbReference type="Proteomes" id="UP000805649"/>
    </source>
</evidence>
<evidence type="ECO:0000313" key="1">
    <source>
        <dbReference type="EMBL" id="KAL0943433.1"/>
    </source>
</evidence>
<keyword evidence="2" id="KW-1185">Reference proteome</keyword>
<name>A0ACC3ZH03_COLTU</name>
<proteinExistence type="predicted"/>